<evidence type="ECO:0000313" key="3">
    <source>
        <dbReference type="Proteomes" id="UP000001940"/>
    </source>
</evidence>
<accession>Q21314</accession>
<feature type="compositionally biased region" description="Basic and acidic residues" evidence="1">
    <location>
        <begin position="28"/>
        <end position="55"/>
    </location>
</feature>
<dbReference type="EMBL" id="BX284604">
    <property type="protein sequence ID" value="CAA94294.2"/>
    <property type="molecule type" value="Genomic_DNA"/>
</dbReference>
<dbReference type="Bgee" id="WBGene00010647">
    <property type="expression patterns" value="Expressed in pharyngeal muscle cell (C elegans) and 3 other cell types or tissues"/>
</dbReference>
<evidence type="ECO:0000313" key="2">
    <source>
        <dbReference type="EMBL" id="CAA94294.2"/>
    </source>
</evidence>
<reference evidence="2 3" key="1">
    <citation type="journal article" date="1998" name="Science">
        <title>Genome sequence of the nematode C. elegans: a platform for investigating biology.</title>
        <authorList>
            <consortium name="The C. elegans sequencing consortium"/>
            <person name="Sulson J.E."/>
            <person name="Waterston R."/>
        </authorList>
    </citation>
    <scope>NUCLEOTIDE SEQUENCE [LARGE SCALE GENOMIC DNA]</scope>
    <source>
        <strain evidence="2 3">Bristol N2</strain>
    </source>
</reference>
<dbReference type="OMA" id="NMRVSEV"/>
<proteinExistence type="evidence at protein level"/>
<dbReference type="Proteomes" id="UP000001940">
    <property type="component" value="Chromosome IV"/>
</dbReference>
<protein>
    <submittedName>
        <fullName evidence="2">Uncharacterized protein</fullName>
    </submittedName>
</protein>
<dbReference type="GeneID" id="177957"/>
<dbReference type="RefSeq" id="NP_501971.2">
    <property type="nucleotide sequence ID" value="NM_069570.4"/>
</dbReference>
<dbReference type="STRING" id="6239.K08C7.4.1"/>
<keyword evidence="3" id="KW-1185">Reference proteome</keyword>
<feature type="region of interest" description="Disordered" evidence="1">
    <location>
        <begin position="1"/>
        <end position="194"/>
    </location>
</feature>
<dbReference type="PaxDb" id="6239-K08C7.4"/>
<name>Q21314_CAEEL</name>
<keyword evidence="5" id="KW-1267">Proteomics identification</keyword>
<dbReference type="PeptideAtlas" id="Q21314"/>
<dbReference type="InParanoid" id="Q21314"/>
<evidence type="ECO:0000256" key="1">
    <source>
        <dbReference type="SAM" id="MobiDB-lite"/>
    </source>
</evidence>
<organism evidence="2 3">
    <name type="scientific">Caenorhabditis elegans</name>
    <dbReference type="NCBI Taxonomy" id="6239"/>
    <lineage>
        <taxon>Eukaryota</taxon>
        <taxon>Metazoa</taxon>
        <taxon>Ecdysozoa</taxon>
        <taxon>Nematoda</taxon>
        <taxon>Chromadorea</taxon>
        <taxon>Rhabditida</taxon>
        <taxon>Rhabditina</taxon>
        <taxon>Rhabditomorpha</taxon>
        <taxon>Rhabditoidea</taxon>
        <taxon>Rhabditidae</taxon>
        <taxon>Peloderinae</taxon>
        <taxon>Caenorhabditis</taxon>
    </lineage>
</organism>
<feature type="compositionally biased region" description="Basic and acidic residues" evidence="1">
    <location>
        <begin position="112"/>
        <end position="124"/>
    </location>
</feature>
<sequence length="194" mass="21013">MPKAKKVDAVGPAADADITKPELVVPSEDPKTEEIESVEEKTVEKSTEKPVDKKGGRPVRGKKSPGSDEEAMDGEYEADEEEAALEPRRSTRGKRSYDQETGGRSVRKVVKKAKEVNKKPERAPSARGRGQKPAIGNDSTTEDGEEKKSGKNASDTDSDEEAKVVKRPTSGRMSGAPPSARMLALKKKNHDDSE</sequence>
<feature type="compositionally biased region" description="Acidic residues" evidence="1">
    <location>
        <begin position="67"/>
        <end position="84"/>
    </location>
</feature>
<gene>
    <name evidence="2" type="ORF">CELE_K08C7.4</name>
    <name evidence="2 4" type="ORF">K08C7.4</name>
</gene>
<dbReference type="CTD" id="177957"/>
<evidence type="ECO:0007829" key="5">
    <source>
        <dbReference type="PeptideAtlas" id="Q21314"/>
    </source>
</evidence>
<dbReference type="WormBase" id="K08C7.4">
    <property type="protein sequence ID" value="CE35587"/>
    <property type="gene ID" value="WBGene00010647"/>
</dbReference>
<dbReference type="AlphaFoldDB" id="Q21314"/>
<dbReference type="KEGG" id="cel:CELE_K08C7.4"/>
<dbReference type="PIR" id="T23434">
    <property type="entry name" value="T23434"/>
</dbReference>
<evidence type="ECO:0000313" key="4">
    <source>
        <dbReference type="WormBase" id="K08C7.4"/>
    </source>
</evidence>
<dbReference type="eggNOG" id="ENOG502TIXI">
    <property type="taxonomic scope" value="Eukaryota"/>
</dbReference>
<dbReference type="HOGENOM" id="CLU_1403605_0_0_1"/>
<dbReference type="UCSC" id="K08C7.4">
    <property type="organism name" value="c. elegans"/>
</dbReference>
<dbReference type="AGR" id="WB:WBGene00010647"/>